<gene>
    <name evidence="7" type="ORF">Ahy_A04g020808</name>
</gene>
<dbReference type="GO" id="GO:0006508">
    <property type="term" value="P:proteolysis"/>
    <property type="evidence" value="ECO:0007669"/>
    <property type="project" value="UniProtKB-KW"/>
</dbReference>
<keyword evidence="3" id="KW-0378">Hydrolase</keyword>
<dbReference type="PROSITE" id="PS50600">
    <property type="entry name" value="ULP_PROTEASE"/>
    <property type="match status" value="1"/>
</dbReference>
<evidence type="ECO:0000259" key="6">
    <source>
        <dbReference type="PROSITE" id="PS50600"/>
    </source>
</evidence>
<dbReference type="PANTHER" id="PTHR12606:SF1">
    <property type="entry name" value="UBIQUITIN-LIKE-SPECIFIC PROTEASE 1A"/>
    <property type="match status" value="1"/>
</dbReference>
<dbReference type="Proteomes" id="UP000289738">
    <property type="component" value="Chromosome A04"/>
</dbReference>
<dbReference type="InterPro" id="IPR003653">
    <property type="entry name" value="Peptidase_C48_C"/>
</dbReference>
<sequence>MGIMTTTHRKRTQECMNFPHFQSHQIPQSPIPSISHTKRPKLSPSIIPTPTPATRPLSTATTATGNRISRYPEPKGPFRREVHAPCRPNKFVFSGSRVARVTAYSQRNDEHIGGDDTGDGMGNFLARSYGIVKQAVYDFTGKGKKEVVELDADERGQDEASEDLSVREVENVEIGGEGRSLVADKRWIRSDAVVVEVPEVEFVDARVGDGGKSTSTVVDSELTNSGLKMVANDAAGMGLAALIREHEQNPENVHLYKKLLLAAGRRDDKLGWLSFEIERNEKKIAGFELLRPKKAEPVEKVPREPFLALTEEEEDEVASAFSANRRKILVTHDESNIEISGEKFQCLRPGAWLNDEVINLYLELLKEREKRDPQRFLKCHFFNTFFYKKLFLESCVKHDACELDCLFLLRPGIVILWATICIVITGKSGTELLISGRSGYDFKSVRRWTSQRKLGYGLIECDKIFVPIHKEIHWCLAIINKKDQKFQYLDSLKGMDNQVLKVLARYYVDEVKDKTGKDLDVSSWEKEFVEDLPEQENGYDCGVFMIKYADFYSRGLGLCFNQEHMPYFRQRTAKEILRLRAE</sequence>
<dbReference type="GO" id="GO:0005634">
    <property type="term" value="C:nucleus"/>
    <property type="evidence" value="ECO:0007669"/>
    <property type="project" value="TreeGrafter"/>
</dbReference>
<dbReference type="SUPFAM" id="SSF54001">
    <property type="entry name" value="Cysteine proteinases"/>
    <property type="match status" value="1"/>
</dbReference>
<dbReference type="Gene3D" id="3.40.395.10">
    <property type="entry name" value="Adenoviral Proteinase, Chain A"/>
    <property type="match status" value="1"/>
</dbReference>
<evidence type="ECO:0000313" key="8">
    <source>
        <dbReference type="Proteomes" id="UP000289738"/>
    </source>
</evidence>
<feature type="compositionally biased region" description="Polar residues" evidence="5">
    <location>
        <begin position="22"/>
        <end position="35"/>
    </location>
</feature>
<evidence type="ECO:0000256" key="4">
    <source>
        <dbReference type="ARBA" id="ARBA00022807"/>
    </source>
</evidence>
<feature type="region of interest" description="Disordered" evidence="5">
    <location>
        <begin position="22"/>
        <end position="61"/>
    </location>
</feature>
<evidence type="ECO:0000313" key="7">
    <source>
        <dbReference type="EMBL" id="RYR63029.1"/>
    </source>
</evidence>
<protein>
    <recommendedName>
        <fullName evidence="6">Ubiquitin-like protease family profile domain-containing protein</fullName>
    </recommendedName>
</protein>
<dbReference type="EMBL" id="SDMP01000004">
    <property type="protein sequence ID" value="RYR63029.1"/>
    <property type="molecule type" value="Genomic_DNA"/>
</dbReference>
<dbReference type="Pfam" id="PF02902">
    <property type="entry name" value="Peptidase_C48"/>
    <property type="match status" value="2"/>
</dbReference>
<dbReference type="GO" id="GO:0016926">
    <property type="term" value="P:protein desumoylation"/>
    <property type="evidence" value="ECO:0007669"/>
    <property type="project" value="TreeGrafter"/>
</dbReference>
<comment type="caution">
    <text evidence="7">The sequence shown here is derived from an EMBL/GenBank/DDBJ whole genome shotgun (WGS) entry which is preliminary data.</text>
</comment>
<keyword evidence="4" id="KW-0788">Thiol protease</keyword>
<dbReference type="AlphaFoldDB" id="A0A445DIN4"/>
<comment type="similarity">
    <text evidence="1">Belongs to the peptidase C48 family.</text>
</comment>
<dbReference type="STRING" id="3818.A0A445DIN4"/>
<dbReference type="InterPro" id="IPR038765">
    <property type="entry name" value="Papain-like_cys_pep_sf"/>
</dbReference>
<organism evidence="7 8">
    <name type="scientific">Arachis hypogaea</name>
    <name type="common">Peanut</name>
    <dbReference type="NCBI Taxonomy" id="3818"/>
    <lineage>
        <taxon>Eukaryota</taxon>
        <taxon>Viridiplantae</taxon>
        <taxon>Streptophyta</taxon>
        <taxon>Embryophyta</taxon>
        <taxon>Tracheophyta</taxon>
        <taxon>Spermatophyta</taxon>
        <taxon>Magnoliopsida</taxon>
        <taxon>eudicotyledons</taxon>
        <taxon>Gunneridae</taxon>
        <taxon>Pentapetalae</taxon>
        <taxon>rosids</taxon>
        <taxon>fabids</taxon>
        <taxon>Fabales</taxon>
        <taxon>Fabaceae</taxon>
        <taxon>Papilionoideae</taxon>
        <taxon>50 kb inversion clade</taxon>
        <taxon>dalbergioids sensu lato</taxon>
        <taxon>Dalbergieae</taxon>
        <taxon>Pterocarpus clade</taxon>
        <taxon>Arachis</taxon>
    </lineage>
</organism>
<dbReference type="GO" id="GO:0016929">
    <property type="term" value="F:deSUMOylase activity"/>
    <property type="evidence" value="ECO:0007669"/>
    <property type="project" value="TreeGrafter"/>
</dbReference>
<evidence type="ECO:0000256" key="1">
    <source>
        <dbReference type="ARBA" id="ARBA00005234"/>
    </source>
</evidence>
<reference evidence="7 8" key="1">
    <citation type="submission" date="2019-01" db="EMBL/GenBank/DDBJ databases">
        <title>Sequencing of cultivated peanut Arachis hypogaea provides insights into genome evolution and oil improvement.</title>
        <authorList>
            <person name="Chen X."/>
        </authorList>
    </citation>
    <scope>NUCLEOTIDE SEQUENCE [LARGE SCALE GENOMIC DNA]</scope>
    <source>
        <strain evidence="8">cv. Fuhuasheng</strain>
        <tissue evidence="7">Leaves</tissue>
    </source>
</reference>
<name>A0A445DIN4_ARAHY</name>
<evidence type="ECO:0000256" key="2">
    <source>
        <dbReference type="ARBA" id="ARBA00022670"/>
    </source>
</evidence>
<evidence type="ECO:0000256" key="5">
    <source>
        <dbReference type="SAM" id="MobiDB-lite"/>
    </source>
</evidence>
<evidence type="ECO:0000256" key="3">
    <source>
        <dbReference type="ARBA" id="ARBA00022801"/>
    </source>
</evidence>
<feature type="domain" description="Ubiquitin-like protease family profile" evidence="6">
    <location>
        <begin position="337"/>
        <end position="552"/>
    </location>
</feature>
<keyword evidence="8" id="KW-1185">Reference proteome</keyword>
<dbReference type="PANTHER" id="PTHR12606">
    <property type="entry name" value="SENTRIN/SUMO-SPECIFIC PROTEASE"/>
    <property type="match status" value="1"/>
</dbReference>
<proteinExistence type="inferred from homology"/>
<accession>A0A445DIN4</accession>
<keyword evidence="2" id="KW-0645">Protease</keyword>